<protein>
    <recommendedName>
        <fullName evidence="2">S1 motif domain-containing protein</fullName>
    </recommendedName>
</protein>
<proteinExistence type="predicted"/>
<organism evidence="1">
    <name type="scientific">viral metagenome</name>
    <dbReference type="NCBI Taxonomy" id="1070528"/>
    <lineage>
        <taxon>unclassified sequences</taxon>
        <taxon>metagenomes</taxon>
        <taxon>organismal metagenomes</taxon>
    </lineage>
</organism>
<dbReference type="AlphaFoldDB" id="A0A6C0BZX7"/>
<reference evidence="1" key="1">
    <citation type="journal article" date="2020" name="Nature">
        <title>Giant virus diversity and host interactions through global metagenomics.</title>
        <authorList>
            <person name="Schulz F."/>
            <person name="Roux S."/>
            <person name="Paez-Espino D."/>
            <person name="Jungbluth S."/>
            <person name="Walsh D.A."/>
            <person name="Denef V.J."/>
            <person name="McMahon K.D."/>
            <person name="Konstantinidis K.T."/>
            <person name="Eloe-Fadrosh E.A."/>
            <person name="Kyrpides N.C."/>
            <person name="Woyke T."/>
        </authorList>
    </citation>
    <scope>NUCLEOTIDE SEQUENCE</scope>
    <source>
        <strain evidence="1">GVMAG-M-3300020166-5</strain>
    </source>
</reference>
<dbReference type="EMBL" id="MN739281">
    <property type="protein sequence ID" value="QHS96928.1"/>
    <property type="molecule type" value="Genomic_DNA"/>
</dbReference>
<evidence type="ECO:0000313" key="1">
    <source>
        <dbReference type="EMBL" id="QHS96928.1"/>
    </source>
</evidence>
<sequence>MSNKLSQKPVQHTDNVYNTILITRPVSININNIGKGLKNTLERVLSSQFEGKCIVEGYIKKKSIKILTYSSGIVKSDHVKFDVAFECDVCMPVEGMKISCNVKNITKAGIRAELGDVDSPIVIFIARDHHDITEYFNSVSVNDAIHISVIGQRYELNDPFISIIAELLPPQKKLKIIKKKRLINKQT</sequence>
<evidence type="ECO:0008006" key="2">
    <source>
        <dbReference type="Google" id="ProtNLM"/>
    </source>
</evidence>
<accession>A0A6C0BZX7</accession>
<name>A0A6C0BZX7_9ZZZZ</name>